<reference evidence="2" key="1">
    <citation type="journal article" date="2018" name="Nat. Plants">
        <title>Whole-genome landscape of Medicago truncatula symbiotic genes.</title>
        <authorList>
            <person name="Pecrix Y."/>
            <person name="Staton S.E."/>
            <person name="Sallet E."/>
            <person name="Lelandais-Briere C."/>
            <person name="Moreau S."/>
            <person name="Carrere S."/>
            <person name="Blein T."/>
            <person name="Jardinaud M.F."/>
            <person name="Latrasse D."/>
            <person name="Zouine M."/>
            <person name="Zahm M."/>
            <person name="Kreplak J."/>
            <person name="Mayjonade B."/>
            <person name="Satge C."/>
            <person name="Perez M."/>
            <person name="Cauet S."/>
            <person name="Marande W."/>
            <person name="Chantry-Darmon C."/>
            <person name="Lopez-Roques C."/>
            <person name="Bouchez O."/>
            <person name="Berard A."/>
            <person name="Debelle F."/>
            <person name="Munos S."/>
            <person name="Bendahmane A."/>
            <person name="Berges H."/>
            <person name="Niebel A."/>
            <person name="Buitink J."/>
            <person name="Frugier F."/>
            <person name="Benhamed M."/>
            <person name="Crespi M."/>
            <person name="Gouzy J."/>
            <person name="Gamas P."/>
        </authorList>
    </citation>
    <scope>NUCLEOTIDE SEQUENCE [LARGE SCALE GENOMIC DNA]</scope>
    <source>
        <strain evidence="2">cv. Jemalong A17</strain>
    </source>
</reference>
<evidence type="ECO:0000313" key="1">
    <source>
        <dbReference type="EMBL" id="RHN68840.1"/>
    </source>
</evidence>
<protein>
    <submittedName>
        <fullName evidence="1">Uncharacterized protein</fullName>
    </submittedName>
</protein>
<organism evidence="1 2">
    <name type="scientific">Medicago truncatula</name>
    <name type="common">Barrel medic</name>
    <name type="synonym">Medicago tribuloides</name>
    <dbReference type="NCBI Taxonomy" id="3880"/>
    <lineage>
        <taxon>Eukaryota</taxon>
        <taxon>Viridiplantae</taxon>
        <taxon>Streptophyta</taxon>
        <taxon>Embryophyta</taxon>
        <taxon>Tracheophyta</taxon>
        <taxon>Spermatophyta</taxon>
        <taxon>Magnoliopsida</taxon>
        <taxon>eudicotyledons</taxon>
        <taxon>Gunneridae</taxon>
        <taxon>Pentapetalae</taxon>
        <taxon>rosids</taxon>
        <taxon>fabids</taxon>
        <taxon>Fabales</taxon>
        <taxon>Fabaceae</taxon>
        <taxon>Papilionoideae</taxon>
        <taxon>50 kb inversion clade</taxon>
        <taxon>NPAAA clade</taxon>
        <taxon>Hologalegina</taxon>
        <taxon>IRL clade</taxon>
        <taxon>Trifolieae</taxon>
        <taxon>Medicago</taxon>
    </lineage>
</organism>
<gene>
    <name evidence="1" type="ORF">MtrunA17_Chr3g0118311</name>
</gene>
<dbReference type="PANTHER" id="PTHR48462:SF1">
    <property type="entry name" value="PROTEIN, PUTATIVE-RELATED"/>
    <property type="match status" value="1"/>
</dbReference>
<evidence type="ECO:0000313" key="2">
    <source>
        <dbReference type="Proteomes" id="UP000265566"/>
    </source>
</evidence>
<comment type="caution">
    <text evidence="1">The sequence shown here is derived from an EMBL/GenBank/DDBJ whole genome shotgun (WGS) entry which is preliminary data.</text>
</comment>
<dbReference type="PANTHER" id="PTHR48462">
    <property type="entry name" value="PROTEIN, PUTATIVE-RELATED"/>
    <property type="match status" value="1"/>
</dbReference>
<sequence length="191" mass="22141">MAEVVCHLLVCLICKKYGMEQYNFGCKELSGFKYKCDFVRDVPFDLFIRKGVLVKKETLVNFFTERSTLKYVNVMSYKLVGEKYTCVDLTGVSQLVKLRIETFTVGQTTLKTMSSKVVKHEKICSNNQHVFVLFAFDTFDVQFQRLLSFYVVMYNNVKSSRYMNVVSTRNNFAIQKGLVMLFVARLSSIQL</sequence>
<dbReference type="Proteomes" id="UP000265566">
    <property type="component" value="Chromosome 3"/>
</dbReference>
<name>A0A396ITW7_MEDTR</name>
<dbReference type="EMBL" id="PSQE01000003">
    <property type="protein sequence ID" value="RHN68840.1"/>
    <property type="molecule type" value="Genomic_DNA"/>
</dbReference>
<accession>A0A396ITW7</accession>
<dbReference type="AlphaFoldDB" id="A0A396ITW7"/>
<dbReference type="Gramene" id="rna17251">
    <property type="protein sequence ID" value="RHN68840.1"/>
    <property type="gene ID" value="gene17251"/>
</dbReference>
<proteinExistence type="predicted"/>